<gene>
    <name evidence="8" type="ORF">PSIN1315_LOCUS3118</name>
</gene>
<dbReference type="InterPro" id="IPR038217">
    <property type="entry name" value="MRG_C_sf"/>
</dbReference>
<accession>A0A7S3BC38</accession>
<dbReference type="GO" id="GO:0006355">
    <property type="term" value="P:regulation of DNA-templated transcription"/>
    <property type="evidence" value="ECO:0007669"/>
    <property type="project" value="InterPro"/>
</dbReference>
<dbReference type="AlphaFoldDB" id="A0A7S3BC38"/>
<reference evidence="8" key="1">
    <citation type="submission" date="2021-01" db="EMBL/GenBank/DDBJ databases">
        <authorList>
            <person name="Corre E."/>
            <person name="Pelletier E."/>
            <person name="Niang G."/>
            <person name="Scheremetjew M."/>
            <person name="Finn R."/>
            <person name="Kale V."/>
            <person name="Holt S."/>
            <person name="Cochrane G."/>
            <person name="Meng A."/>
            <person name="Brown T."/>
            <person name="Cohen L."/>
        </authorList>
    </citation>
    <scope>NUCLEOTIDE SEQUENCE</scope>
    <source>
        <strain evidence="8">RCC927</strain>
    </source>
</reference>
<feature type="region of interest" description="Disordered" evidence="6">
    <location>
        <begin position="110"/>
        <end position="171"/>
    </location>
</feature>
<evidence type="ECO:0000256" key="3">
    <source>
        <dbReference type="ARBA" id="ARBA00023015"/>
    </source>
</evidence>
<name>A0A7S3BC38_9VIRI</name>
<keyword evidence="4" id="KW-0804">Transcription</keyword>
<evidence type="ECO:0000256" key="4">
    <source>
        <dbReference type="ARBA" id="ARBA00023163"/>
    </source>
</evidence>
<evidence type="ECO:0000256" key="6">
    <source>
        <dbReference type="SAM" id="MobiDB-lite"/>
    </source>
</evidence>
<evidence type="ECO:0000256" key="2">
    <source>
        <dbReference type="ARBA" id="ARBA00022853"/>
    </source>
</evidence>
<feature type="domain" description="MRG" evidence="7">
    <location>
        <begin position="164"/>
        <end position="329"/>
    </location>
</feature>
<dbReference type="PANTHER" id="PTHR10880">
    <property type="entry name" value="MORTALITY FACTOR 4-LIKE PROTEIN"/>
    <property type="match status" value="1"/>
</dbReference>
<sequence>MEVETAARPPCAFALGQKVIAFHGAVVYHAKVVATHYGDMVPKPKRKKAKKEKVGSGTSISGEQAYSADAQWFVKLHWDGWSPRWDQWQPECEVFVADKEGERQMKRVNSAVARKTQGKASSAPAALAGASGTGAAVGGKRAAEAAPEGAEGAAEGAAEGDEGAAAAASHHSLKVELSQQLKKRLLEDYRRCKVNAQAPPLPRPAVQTVRAVLRAFAESKGKQRQRAAKDGLPDSVAELQAGLLDYFDASLPQILLYDTERRAHAKAMEAAGEGAAPCDLYGAEHLLRLLTRLPDLLVHCRLSAEDAEGLGEQLSELIKFLNTKAAQGFFYAASVPAEAPAPAMPKAEAPALAAC</sequence>
<keyword evidence="3" id="KW-0805">Transcription regulation</keyword>
<protein>
    <recommendedName>
        <fullName evidence="7">MRG domain-containing protein</fullName>
    </recommendedName>
</protein>
<dbReference type="Pfam" id="PF05712">
    <property type="entry name" value="MRG"/>
    <property type="match status" value="1"/>
</dbReference>
<dbReference type="GO" id="GO:0006325">
    <property type="term" value="P:chromatin organization"/>
    <property type="evidence" value="ECO:0007669"/>
    <property type="project" value="UniProtKB-KW"/>
</dbReference>
<dbReference type="Gene3D" id="2.30.30.140">
    <property type="match status" value="1"/>
</dbReference>
<dbReference type="PANTHER" id="PTHR10880:SF15">
    <property type="entry name" value="MSL COMPLEX SUBUNIT 3"/>
    <property type="match status" value="1"/>
</dbReference>
<dbReference type="Gene3D" id="1.10.274.30">
    <property type="entry name" value="MRG domain"/>
    <property type="match status" value="1"/>
</dbReference>
<comment type="subcellular location">
    <subcellularLocation>
        <location evidence="1">Nucleus</location>
    </subcellularLocation>
</comment>
<dbReference type="InterPro" id="IPR026541">
    <property type="entry name" value="MRG_dom"/>
</dbReference>
<dbReference type="GO" id="GO:0000123">
    <property type="term" value="C:histone acetyltransferase complex"/>
    <property type="evidence" value="ECO:0007669"/>
    <property type="project" value="TreeGrafter"/>
</dbReference>
<evidence type="ECO:0000256" key="1">
    <source>
        <dbReference type="ARBA" id="ARBA00004123"/>
    </source>
</evidence>
<evidence type="ECO:0000313" key="8">
    <source>
        <dbReference type="EMBL" id="CAE0130737.1"/>
    </source>
</evidence>
<keyword evidence="2" id="KW-0156">Chromatin regulator</keyword>
<dbReference type="EMBL" id="HBHY01004770">
    <property type="protein sequence ID" value="CAE0130737.1"/>
    <property type="molecule type" value="Transcribed_RNA"/>
</dbReference>
<feature type="compositionally biased region" description="Low complexity" evidence="6">
    <location>
        <begin position="118"/>
        <end position="130"/>
    </location>
</feature>
<proteinExistence type="predicted"/>
<dbReference type="SUPFAM" id="SSF54160">
    <property type="entry name" value="Chromo domain-like"/>
    <property type="match status" value="1"/>
</dbReference>
<dbReference type="PROSITE" id="PS51640">
    <property type="entry name" value="MRG"/>
    <property type="match status" value="1"/>
</dbReference>
<feature type="compositionally biased region" description="Low complexity" evidence="6">
    <location>
        <begin position="138"/>
        <end position="168"/>
    </location>
</feature>
<dbReference type="InterPro" id="IPR016197">
    <property type="entry name" value="Chromo-like_dom_sf"/>
</dbReference>
<evidence type="ECO:0000259" key="7">
    <source>
        <dbReference type="Pfam" id="PF05712"/>
    </source>
</evidence>
<dbReference type="InterPro" id="IPR008676">
    <property type="entry name" value="MRG"/>
</dbReference>
<keyword evidence="5" id="KW-0539">Nucleus</keyword>
<evidence type="ECO:0000256" key="5">
    <source>
        <dbReference type="ARBA" id="ARBA00023242"/>
    </source>
</evidence>
<dbReference type="GO" id="GO:0005634">
    <property type="term" value="C:nucleus"/>
    <property type="evidence" value="ECO:0007669"/>
    <property type="project" value="UniProtKB-SubCell"/>
</dbReference>
<organism evidence="8">
    <name type="scientific">Prasinoderma singulare</name>
    <dbReference type="NCBI Taxonomy" id="676789"/>
    <lineage>
        <taxon>Eukaryota</taxon>
        <taxon>Viridiplantae</taxon>
        <taxon>Prasinodermophyta</taxon>
        <taxon>Prasinodermophyceae</taxon>
        <taxon>Prasinodermales</taxon>
        <taxon>Prasinodermaceae</taxon>
        <taxon>Prasinoderma</taxon>
    </lineage>
</organism>